<name>A0A517XP99_9BACT</name>
<sequence>MLTISSGPPTRRQFLRAGGLGVAGVTLPALLRADTTGRPKSVIYVVL</sequence>
<evidence type="ECO:0000313" key="2">
    <source>
        <dbReference type="Proteomes" id="UP000319576"/>
    </source>
</evidence>
<dbReference type="InterPro" id="IPR006311">
    <property type="entry name" value="TAT_signal"/>
</dbReference>
<dbReference type="PROSITE" id="PS51318">
    <property type="entry name" value="TAT"/>
    <property type="match status" value="1"/>
</dbReference>
<dbReference type="AlphaFoldDB" id="A0A517XP99"/>
<keyword evidence="2" id="KW-1185">Reference proteome</keyword>
<protein>
    <recommendedName>
        <fullName evidence="3">Twin-arginine translocation signal domain-containing protein</fullName>
    </recommendedName>
</protein>
<reference evidence="1 2" key="1">
    <citation type="submission" date="2019-02" db="EMBL/GenBank/DDBJ databases">
        <title>Deep-cultivation of Planctomycetes and their phenomic and genomic characterization uncovers novel biology.</title>
        <authorList>
            <person name="Wiegand S."/>
            <person name="Jogler M."/>
            <person name="Boedeker C."/>
            <person name="Pinto D."/>
            <person name="Vollmers J."/>
            <person name="Rivas-Marin E."/>
            <person name="Kohn T."/>
            <person name="Peeters S.H."/>
            <person name="Heuer A."/>
            <person name="Rast P."/>
            <person name="Oberbeckmann S."/>
            <person name="Bunk B."/>
            <person name="Jeske O."/>
            <person name="Meyerdierks A."/>
            <person name="Storesund J.E."/>
            <person name="Kallscheuer N."/>
            <person name="Luecker S."/>
            <person name="Lage O.M."/>
            <person name="Pohl T."/>
            <person name="Merkel B.J."/>
            <person name="Hornburger P."/>
            <person name="Mueller R.-W."/>
            <person name="Bruemmer F."/>
            <person name="Labrenz M."/>
            <person name="Spormann A.M."/>
            <person name="Op den Camp H."/>
            <person name="Overmann J."/>
            <person name="Amann R."/>
            <person name="Jetten M.S.M."/>
            <person name="Mascher T."/>
            <person name="Medema M.H."/>
            <person name="Devos D.P."/>
            <person name="Kaster A.-K."/>
            <person name="Ovreas L."/>
            <person name="Rohde M."/>
            <person name="Galperin M.Y."/>
            <person name="Jogler C."/>
        </authorList>
    </citation>
    <scope>NUCLEOTIDE SEQUENCE [LARGE SCALE GENOMIC DNA]</scope>
    <source>
        <strain evidence="1 2">ETA_A1</strain>
    </source>
</reference>
<dbReference type="RefSeq" id="WP_145235261.1">
    <property type="nucleotide sequence ID" value="NZ_CP036273.1"/>
</dbReference>
<accession>A0A517XP99</accession>
<evidence type="ECO:0008006" key="3">
    <source>
        <dbReference type="Google" id="ProtNLM"/>
    </source>
</evidence>
<organism evidence="1 2">
    <name type="scientific">Urbifossiella limnaea</name>
    <dbReference type="NCBI Taxonomy" id="2528023"/>
    <lineage>
        <taxon>Bacteria</taxon>
        <taxon>Pseudomonadati</taxon>
        <taxon>Planctomycetota</taxon>
        <taxon>Planctomycetia</taxon>
        <taxon>Gemmatales</taxon>
        <taxon>Gemmataceae</taxon>
        <taxon>Urbifossiella</taxon>
    </lineage>
</organism>
<evidence type="ECO:0000313" key="1">
    <source>
        <dbReference type="EMBL" id="QDU19340.1"/>
    </source>
</evidence>
<proteinExistence type="predicted"/>
<dbReference type="EMBL" id="CP036273">
    <property type="protein sequence ID" value="QDU19340.1"/>
    <property type="molecule type" value="Genomic_DNA"/>
</dbReference>
<dbReference type="InterPro" id="IPR019546">
    <property type="entry name" value="TAT_signal_bac_arc"/>
</dbReference>
<dbReference type="KEGG" id="uli:ETAA1_12460"/>
<gene>
    <name evidence="1" type="ORF">ETAA1_12460</name>
</gene>
<dbReference type="NCBIfam" id="TIGR01409">
    <property type="entry name" value="TAT_signal_seq"/>
    <property type="match status" value="1"/>
</dbReference>
<dbReference type="Proteomes" id="UP000319576">
    <property type="component" value="Chromosome"/>
</dbReference>